<evidence type="ECO:0000313" key="2">
    <source>
        <dbReference type="EMBL" id="ALS35563.1"/>
    </source>
</evidence>
<dbReference type="NCBIfam" id="NF033232">
    <property type="entry name" value="small_YtzI"/>
    <property type="match status" value="1"/>
</dbReference>
<dbReference type="InterPro" id="IPR047753">
    <property type="entry name" value="YtzI-like"/>
</dbReference>
<keyword evidence="1" id="KW-0472">Membrane</keyword>
<feature type="transmembrane region" description="Helical" evidence="1">
    <location>
        <begin position="6"/>
        <end position="23"/>
    </location>
</feature>
<dbReference type="EMBL" id="CP000813">
    <property type="protein sequence ID" value="ALS35563.1"/>
    <property type="molecule type" value="Genomic_DNA"/>
</dbReference>
<dbReference type="Proteomes" id="UP000001355">
    <property type="component" value="Chromosome"/>
</dbReference>
<reference evidence="2 3" key="1">
    <citation type="journal article" date="2007" name="PLoS ONE">
        <title>Paradoxical DNA repair and peroxide resistance gene conservation in Bacillus pumilus SAFR-032.</title>
        <authorList>
            <person name="Gioia J."/>
            <person name="Yerrapragada S."/>
            <person name="Qin X."/>
            <person name="Jiang H."/>
            <person name="Igboeli O.C."/>
            <person name="Muzny D."/>
            <person name="Dugan-Rocha S."/>
            <person name="Ding Y."/>
            <person name="Hawes A."/>
            <person name="Liu W."/>
            <person name="Perez L."/>
            <person name="Kovar C."/>
            <person name="Dinh H."/>
            <person name="Lee S."/>
            <person name="Nazareth L."/>
            <person name="Blyth P."/>
            <person name="Holder M."/>
            <person name="Buhay C."/>
            <person name="Tirumalai M.R."/>
            <person name="Liu Y."/>
            <person name="Dasgupta I."/>
            <person name="Bokhetache L."/>
            <person name="Fujita M."/>
            <person name="Karouia F."/>
            <person name="Eswara Moorthy P."/>
            <person name="Siefert J."/>
            <person name="Uzman A."/>
            <person name="Buzumbo P."/>
            <person name="Verma A."/>
            <person name="Zwiya H."/>
            <person name="McWilliams B.D."/>
            <person name="Olowu A."/>
            <person name="Clinkenbeard K.D."/>
            <person name="Newcombe D."/>
            <person name="Golebiewski L."/>
            <person name="Petrosino J.F."/>
            <person name="Nicholson W.L."/>
            <person name="Fox G.E."/>
            <person name="Venkateswaran K."/>
            <person name="Highlander S.K."/>
            <person name="Weinstock G.M."/>
        </authorList>
    </citation>
    <scope>NUCLEOTIDE SEQUENCE [LARGE SCALE GENOMIC DNA]</scope>
    <source>
        <strain evidence="2 3">SAFR-032</strain>
    </source>
</reference>
<sequence>MLLLGIISFIIISIVVFLSLWTTSKAYEYKHKIDTPQDAEPNQRPNPK</sequence>
<evidence type="ECO:0000313" key="3">
    <source>
        <dbReference type="Proteomes" id="UP000001355"/>
    </source>
</evidence>
<dbReference type="AlphaFoldDB" id="A0A0U2ITM2"/>
<name>A0A0U2ITM2_BACP2</name>
<protein>
    <submittedName>
        <fullName evidence="2">ABC transporter ATP-binding protein</fullName>
    </submittedName>
</protein>
<dbReference type="KEGG" id="bpu:BPUM_04195"/>
<reference evidence="2 3" key="3">
    <citation type="journal article" date="2013" name="PLoS ONE">
        <title>Candidate genes that may be responsible for the unusual resistances exhibited by Bacillus pumilus SAFR-032 spores.</title>
        <authorList>
            <person name="Tirumalai M.R."/>
            <person name="Rastogi R."/>
            <person name="Zamani N."/>
            <person name="O'Bryant Williams E."/>
            <person name="Allen S."/>
            <person name="Diouf F."/>
            <person name="Kwende S."/>
            <person name="Weinstock G.M."/>
            <person name="Venkateswaran K.J."/>
            <person name="Fox G.E."/>
        </authorList>
    </citation>
    <scope>NUCLEOTIDE SEQUENCE [LARGE SCALE GENOMIC DNA]</scope>
    <source>
        <strain evidence="2 3">SAFR-032</strain>
    </source>
</reference>
<keyword evidence="2" id="KW-0067">ATP-binding</keyword>
<proteinExistence type="predicted"/>
<gene>
    <name evidence="2" type="ORF">BPUM_04195</name>
</gene>
<reference evidence="2 3" key="2">
    <citation type="journal article" date="2013" name="Extremophiles">
        <title>An ICEBs1-like element may be associated with the extreme radiation and desiccation resistance of Bacillus pumilus SAFR-032 spores.</title>
        <authorList>
            <person name="Tirumalai M.R."/>
            <person name="Fox G.E."/>
        </authorList>
    </citation>
    <scope>NUCLEOTIDE SEQUENCE [LARGE SCALE GENOMIC DNA]</scope>
    <source>
        <strain evidence="2 3">SAFR-032</strain>
    </source>
</reference>
<accession>A0A0U2ITM2</accession>
<organism evidence="2 3">
    <name type="scientific">Bacillus pumilus (strain SAFR-032)</name>
    <dbReference type="NCBI Taxonomy" id="315750"/>
    <lineage>
        <taxon>Bacteria</taxon>
        <taxon>Bacillati</taxon>
        <taxon>Bacillota</taxon>
        <taxon>Bacilli</taxon>
        <taxon>Bacillales</taxon>
        <taxon>Bacillaceae</taxon>
        <taxon>Bacillus</taxon>
    </lineage>
</organism>
<dbReference type="GeneID" id="5621969"/>
<dbReference type="RefSeq" id="WP_041815877.1">
    <property type="nucleotide sequence ID" value="NC_009848.4"/>
</dbReference>
<keyword evidence="1" id="KW-1133">Transmembrane helix</keyword>
<evidence type="ECO:0000256" key="1">
    <source>
        <dbReference type="SAM" id="Phobius"/>
    </source>
</evidence>
<keyword evidence="3" id="KW-1185">Reference proteome</keyword>
<dbReference type="GO" id="GO:0005524">
    <property type="term" value="F:ATP binding"/>
    <property type="evidence" value="ECO:0007669"/>
    <property type="project" value="UniProtKB-KW"/>
</dbReference>
<keyword evidence="1" id="KW-0812">Transmembrane</keyword>
<keyword evidence="2" id="KW-0547">Nucleotide-binding</keyword>